<dbReference type="Gene3D" id="3.10.50.40">
    <property type="match status" value="1"/>
</dbReference>
<dbReference type="GO" id="GO:0005783">
    <property type="term" value="C:endoplasmic reticulum"/>
    <property type="evidence" value="ECO:0007669"/>
    <property type="project" value="TreeGrafter"/>
</dbReference>
<gene>
    <name evidence="9" type="ORF">WICANDRAFT_77915</name>
</gene>
<dbReference type="EC" id="5.2.1.8" evidence="2 6"/>
<feature type="domain" description="PPIase FKBP-type" evidence="8">
    <location>
        <begin position="43"/>
        <end position="132"/>
    </location>
</feature>
<dbReference type="RefSeq" id="XP_019040483.1">
    <property type="nucleotide sequence ID" value="XM_019184633.1"/>
</dbReference>
<dbReference type="EMBL" id="KV454209">
    <property type="protein sequence ID" value="ODQ61276.1"/>
    <property type="molecule type" value="Genomic_DNA"/>
</dbReference>
<keyword evidence="3 6" id="KW-0697">Rotamase</keyword>
<feature type="signal peptide" evidence="7">
    <location>
        <begin position="1"/>
        <end position="19"/>
    </location>
</feature>
<dbReference type="SUPFAM" id="SSF54534">
    <property type="entry name" value="FKBP-like"/>
    <property type="match status" value="1"/>
</dbReference>
<dbReference type="GO" id="GO:0016020">
    <property type="term" value="C:membrane"/>
    <property type="evidence" value="ECO:0007669"/>
    <property type="project" value="EnsemblFungi"/>
</dbReference>
<accession>A0A1E3P773</accession>
<reference evidence="9 10" key="1">
    <citation type="journal article" date="2016" name="Proc. Natl. Acad. Sci. U.S.A.">
        <title>Comparative genomics of biotechnologically important yeasts.</title>
        <authorList>
            <person name="Riley R."/>
            <person name="Haridas S."/>
            <person name="Wolfe K.H."/>
            <person name="Lopes M.R."/>
            <person name="Hittinger C.T."/>
            <person name="Goeker M."/>
            <person name="Salamov A.A."/>
            <person name="Wisecaver J.H."/>
            <person name="Long T.M."/>
            <person name="Calvey C.H."/>
            <person name="Aerts A.L."/>
            <person name="Barry K.W."/>
            <person name="Choi C."/>
            <person name="Clum A."/>
            <person name="Coughlan A.Y."/>
            <person name="Deshpande S."/>
            <person name="Douglass A.P."/>
            <person name="Hanson S.J."/>
            <person name="Klenk H.-P."/>
            <person name="LaButti K.M."/>
            <person name="Lapidus A."/>
            <person name="Lindquist E.A."/>
            <person name="Lipzen A.M."/>
            <person name="Meier-Kolthoff J.P."/>
            <person name="Ohm R.A."/>
            <person name="Otillar R.P."/>
            <person name="Pangilinan J.L."/>
            <person name="Peng Y."/>
            <person name="Rokas A."/>
            <person name="Rosa C.A."/>
            <person name="Scheuner C."/>
            <person name="Sibirny A.A."/>
            <person name="Slot J.C."/>
            <person name="Stielow J.B."/>
            <person name="Sun H."/>
            <person name="Kurtzman C.P."/>
            <person name="Blackwell M."/>
            <person name="Grigoriev I.V."/>
            <person name="Jeffries T.W."/>
        </authorList>
    </citation>
    <scope>NUCLEOTIDE SEQUENCE [LARGE SCALE GENOMIC DNA]</scope>
    <source>
        <strain evidence="10">ATCC 58044 / CBS 1984 / NCYC 433 / NRRL Y-366-8</strain>
    </source>
</reference>
<keyword evidence="10" id="KW-1185">Reference proteome</keyword>
<evidence type="ECO:0000256" key="4">
    <source>
        <dbReference type="ARBA" id="ARBA00023235"/>
    </source>
</evidence>
<dbReference type="GeneID" id="30201879"/>
<name>A0A1E3P773_WICAA</name>
<dbReference type="PROSITE" id="PS50059">
    <property type="entry name" value="FKBP_PPIASE"/>
    <property type="match status" value="1"/>
</dbReference>
<evidence type="ECO:0000256" key="2">
    <source>
        <dbReference type="ARBA" id="ARBA00013194"/>
    </source>
</evidence>
<dbReference type="PANTHER" id="PTHR45779">
    <property type="entry name" value="PEPTIDYLPROLYL ISOMERASE"/>
    <property type="match status" value="1"/>
</dbReference>
<feature type="chain" id="PRO_5009133735" description="peptidylprolyl isomerase" evidence="7">
    <location>
        <begin position="20"/>
        <end position="141"/>
    </location>
</feature>
<evidence type="ECO:0000259" key="8">
    <source>
        <dbReference type="PROSITE" id="PS50059"/>
    </source>
</evidence>
<dbReference type="GO" id="GO:0005528">
    <property type="term" value="F:FK506 binding"/>
    <property type="evidence" value="ECO:0007669"/>
    <property type="project" value="EnsemblFungi"/>
</dbReference>
<dbReference type="Pfam" id="PF00254">
    <property type="entry name" value="FKBP_C"/>
    <property type="match status" value="1"/>
</dbReference>
<dbReference type="OrthoDB" id="1902587at2759"/>
<dbReference type="GO" id="GO:0003755">
    <property type="term" value="F:peptidyl-prolyl cis-trans isomerase activity"/>
    <property type="evidence" value="ECO:0007669"/>
    <property type="project" value="UniProtKB-KW"/>
</dbReference>
<protein>
    <recommendedName>
        <fullName evidence="2 6">peptidylprolyl isomerase</fullName>
        <ecNumber evidence="2 6">5.2.1.8</ecNumber>
    </recommendedName>
</protein>
<dbReference type="InterPro" id="IPR001179">
    <property type="entry name" value="PPIase_FKBP_dom"/>
</dbReference>
<dbReference type="InterPro" id="IPR044609">
    <property type="entry name" value="FKBP2/11"/>
</dbReference>
<evidence type="ECO:0000256" key="1">
    <source>
        <dbReference type="ARBA" id="ARBA00000971"/>
    </source>
</evidence>
<dbReference type="InterPro" id="IPR046357">
    <property type="entry name" value="PPIase_dom_sf"/>
</dbReference>
<keyword evidence="4 6" id="KW-0413">Isomerase</keyword>
<dbReference type="Proteomes" id="UP000094112">
    <property type="component" value="Unassembled WGS sequence"/>
</dbReference>
<comment type="catalytic activity">
    <reaction evidence="1 6">
        <text>[protein]-peptidylproline (omega=180) = [protein]-peptidylproline (omega=0)</text>
        <dbReference type="Rhea" id="RHEA:16237"/>
        <dbReference type="Rhea" id="RHEA-COMP:10747"/>
        <dbReference type="Rhea" id="RHEA-COMP:10748"/>
        <dbReference type="ChEBI" id="CHEBI:83833"/>
        <dbReference type="ChEBI" id="CHEBI:83834"/>
        <dbReference type="EC" id="5.2.1.8"/>
    </reaction>
</comment>
<dbReference type="PANTHER" id="PTHR45779:SF7">
    <property type="entry name" value="PEPTIDYLPROLYL ISOMERASE"/>
    <property type="match status" value="1"/>
</dbReference>
<evidence type="ECO:0000313" key="9">
    <source>
        <dbReference type="EMBL" id="ODQ61276.1"/>
    </source>
</evidence>
<evidence type="ECO:0000256" key="5">
    <source>
        <dbReference type="ARBA" id="ARBA00024206"/>
    </source>
</evidence>
<keyword evidence="7" id="KW-0732">Signal</keyword>
<sequence>MKITSLITASLALFSFAAAEEKLQIGVTHKIPEDQCHRKARKGDTVQVHYTGTLKEDGKEFDSSLKRGDPLEFKLGTGMVIQGWDQGVAGMCIGEKRKLTIPSHLGYGKRGAGGVIPPDADLVFTVELVGIKGYENIKDEL</sequence>
<evidence type="ECO:0000313" key="10">
    <source>
        <dbReference type="Proteomes" id="UP000094112"/>
    </source>
</evidence>
<proteinExistence type="inferred from homology"/>
<dbReference type="FunFam" id="3.10.50.40:FF:000006">
    <property type="entry name" value="Peptidyl-prolyl cis-trans isomerase"/>
    <property type="match status" value="1"/>
</dbReference>
<evidence type="ECO:0000256" key="6">
    <source>
        <dbReference type="PROSITE-ProRule" id="PRU00277"/>
    </source>
</evidence>
<evidence type="ECO:0000256" key="7">
    <source>
        <dbReference type="SAM" id="SignalP"/>
    </source>
</evidence>
<dbReference type="AlphaFoldDB" id="A0A1E3P773"/>
<dbReference type="STRING" id="683960.A0A1E3P773"/>
<organism evidence="9 10">
    <name type="scientific">Wickerhamomyces anomalus (strain ATCC 58044 / CBS 1984 / NCYC 433 / NRRL Y-366-8)</name>
    <name type="common">Yeast</name>
    <name type="synonym">Hansenula anomala</name>
    <dbReference type="NCBI Taxonomy" id="683960"/>
    <lineage>
        <taxon>Eukaryota</taxon>
        <taxon>Fungi</taxon>
        <taxon>Dikarya</taxon>
        <taxon>Ascomycota</taxon>
        <taxon>Saccharomycotina</taxon>
        <taxon>Saccharomycetes</taxon>
        <taxon>Phaffomycetales</taxon>
        <taxon>Wickerhamomycetaceae</taxon>
        <taxon>Wickerhamomyces</taxon>
    </lineage>
</organism>
<evidence type="ECO:0000256" key="3">
    <source>
        <dbReference type="ARBA" id="ARBA00023110"/>
    </source>
</evidence>
<comment type="similarity">
    <text evidence="5">Belongs to the FKBP-type PPIase family. FKBP2 subfamily.</text>
</comment>